<reference evidence="22 23" key="1">
    <citation type="journal article" date="2018" name="Nat. Genet.">
        <title>The Rosa genome provides new insights in the design of modern roses.</title>
        <authorList>
            <person name="Bendahmane M."/>
        </authorList>
    </citation>
    <scope>NUCLEOTIDE SEQUENCE [LARGE SCALE GENOMIC DNA]</scope>
    <source>
        <strain evidence="23">cv. Old Blush</strain>
    </source>
</reference>
<keyword evidence="9 19" id="KW-0547">Nucleotide-binding</keyword>
<keyword evidence="3" id="KW-1003">Cell membrane</keyword>
<name>A0A2P6REH5_ROSCH</name>
<dbReference type="GO" id="GO:0004674">
    <property type="term" value="F:protein serine/threonine kinase activity"/>
    <property type="evidence" value="ECO:0007669"/>
    <property type="project" value="UniProtKB-KW"/>
</dbReference>
<evidence type="ECO:0000256" key="6">
    <source>
        <dbReference type="ARBA" id="ARBA00022692"/>
    </source>
</evidence>
<keyword evidence="13" id="KW-0472">Membrane</keyword>
<dbReference type="PROSITE" id="PS00107">
    <property type="entry name" value="PROTEIN_KINASE_ATP"/>
    <property type="match status" value="1"/>
</dbReference>
<dbReference type="FunFam" id="1.10.510.10:FF:000060">
    <property type="entry name" value="G-type lectin S-receptor-like serine/threonine-protein kinase"/>
    <property type="match status" value="1"/>
</dbReference>
<evidence type="ECO:0000256" key="9">
    <source>
        <dbReference type="ARBA" id="ARBA00022741"/>
    </source>
</evidence>
<evidence type="ECO:0000256" key="19">
    <source>
        <dbReference type="PROSITE-ProRule" id="PRU10141"/>
    </source>
</evidence>
<keyword evidence="6" id="KW-0812">Transmembrane</keyword>
<evidence type="ECO:0000256" key="16">
    <source>
        <dbReference type="ARBA" id="ARBA00023180"/>
    </source>
</evidence>
<dbReference type="Gramene" id="PRQ44833">
    <property type="protein sequence ID" value="PRQ44833"/>
    <property type="gene ID" value="RchiOBHm_Chr3g0483581"/>
</dbReference>
<keyword evidence="23" id="KW-1185">Reference proteome</keyword>
<evidence type="ECO:0000256" key="18">
    <source>
        <dbReference type="ARBA" id="ARBA00048679"/>
    </source>
</evidence>
<protein>
    <recommendedName>
        <fullName evidence="2">non-specific serine/threonine protein kinase</fullName>
        <ecNumber evidence="2">2.7.11.1</ecNumber>
    </recommendedName>
</protein>
<evidence type="ECO:0000256" key="12">
    <source>
        <dbReference type="ARBA" id="ARBA00022989"/>
    </source>
</evidence>
<dbReference type="InterPro" id="IPR011009">
    <property type="entry name" value="Kinase-like_dom_sf"/>
</dbReference>
<keyword evidence="15" id="KW-0675">Receptor</keyword>
<dbReference type="Pfam" id="PF07714">
    <property type="entry name" value="PK_Tyr_Ser-Thr"/>
    <property type="match status" value="1"/>
</dbReference>
<proteinExistence type="inferred from homology"/>
<dbReference type="STRING" id="74649.A0A2P6REH5"/>
<evidence type="ECO:0000256" key="17">
    <source>
        <dbReference type="ARBA" id="ARBA00047899"/>
    </source>
</evidence>
<dbReference type="GO" id="GO:0005886">
    <property type="term" value="C:plasma membrane"/>
    <property type="evidence" value="ECO:0007669"/>
    <property type="project" value="UniProtKB-SubCell"/>
</dbReference>
<keyword evidence="12" id="KW-1133">Transmembrane helix</keyword>
<dbReference type="FunFam" id="3.30.200.20:FF:000330">
    <property type="entry name" value="G-type lectin S-receptor-like serine/threonine-protein kinase At4g03230"/>
    <property type="match status" value="1"/>
</dbReference>
<dbReference type="CDD" id="cd14066">
    <property type="entry name" value="STKc_IRAK"/>
    <property type="match status" value="1"/>
</dbReference>
<keyword evidence="4 20" id="KW-0723">Serine/threonine-protein kinase</keyword>
<keyword evidence="10" id="KW-0418">Kinase</keyword>
<keyword evidence="7" id="KW-0732">Signal</keyword>
<dbReference type="InterPro" id="IPR000719">
    <property type="entry name" value="Prot_kinase_dom"/>
</dbReference>
<comment type="caution">
    <text evidence="22">The sequence shown here is derived from an EMBL/GenBank/DDBJ whole genome shotgun (WGS) entry which is preliminary data.</text>
</comment>
<organism evidence="22 23">
    <name type="scientific">Rosa chinensis</name>
    <name type="common">China rose</name>
    <dbReference type="NCBI Taxonomy" id="74649"/>
    <lineage>
        <taxon>Eukaryota</taxon>
        <taxon>Viridiplantae</taxon>
        <taxon>Streptophyta</taxon>
        <taxon>Embryophyta</taxon>
        <taxon>Tracheophyta</taxon>
        <taxon>Spermatophyta</taxon>
        <taxon>Magnoliopsida</taxon>
        <taxon>eudicotyledons</taxon>
        <taxon>Gunneridae</taxon>
        <taxon>Pentapetalae</taxon>
        <taxon>rosids</taxon>
        <taxon>fabids</taxon>
        <taxon>Rosales</taxon>
        <taxon>Rosaceae</taxon>
        <taxon>Rosoideae</taxon>
        <taxon>Rosoideae incertae sedis</taxon>
        <taxon>Rosa</taxon>
    </lineage>
</organism>
<dbReference type="SMART" id="SM00220">
    <property type="entry name" value="S_TKc"/>
    <property type="match status" value="1"/>
</dbReference>
<comment type="similarity">
    <text evidence="20">Belongs to the protein kinase superfamily.</text>
</comment>
<dbReference type="Proteomes" id="UP000238479">
    <property type="component" value="Chromosome 3"/>
</dbReference>
<evidence type="ECO:0000313" key="23">
    <source>
        <dbReference type="Proteomes" id="UP000238479"/>
    </source>
</evidence>
<accession>A0A2P6REH5</accession>
<evidence type="ECO:0000256" key="5">
    <source>
        <dbReference type="ARBA" id="ARBA00022679"/>
    </source>
</evidence>
<dbReference type="InterPro" id="IPR001245">
    <property type="entry name" value="Ser-Thr/Tyr_kinase_cat_dom"/>
</dbReference>
<evidence type="ECO:0000256" key="15">
    <source>
        <dbReference type="ARBA" id="ARBA00023170"/>
    </source>
</evidence>
<dbReference type="InterPro" id="IPR008271">
    <property type="entry name" value="Ser/Thr_kinase_AS"/>
</dbReference>
<evidence type="ECO:0000256" key="7">
    <source>
        <dbReference type="ARBA" id="ARBA00022729"/>
    </source>
</evidence>
<gene>
    <name evidence="22" type="ORF">RchiOBHm_Chr3g0483581</name>
</gene>
<evidence type="ECO:0000256" key="8">
    <source>
        <dbReference type="ARBA" id="ARBA00022734"/>
    </source>
</evidence>
<evidence type="ECO:0000256" key="10">
    <source>
        <dbReference type="ARBA" id="ARBA00022777"/>
    </source>
</evidence>
<keyword evidence="5 22" id="KW-0808">Transferase</keyword>
<dbReference type="PANTHER" id="PTHR27002">
    <property type="entry name" value="RECEPTOR-LIKE SERINE/THREONINE-PROTEIN KINASE SD1-8"/>
    <property type="match status" value="1"/>
</dbReference>
<keyword evidence="14" id="KW-1015">Disulfide bond</keyword>
<dbReference type="PANTHER" id="PTHR27002:SF1095">
    <property type="entry name" value="G-TYPE LECTIN S-RECEPTOR-LIKE SERINE_THREONINE-PROTEIN KINASE RKS1"/>
    <property type="match status" value="1"/>
</dbReference>
<keyword evidence="16" id="KW-0325">Glycoprotein</keyword>
<dbReference type="EC" id="2.7.11.1" evidence="2"/>
<evidence type="ECO:0000256" key="11">
    <source>
        <dbReference type="ARBA" id="ARBA00022840"/>
    </source>
</evidence>
<comment type="catalytic activity">
    <reaction evidence="18">
        <text>L-seryl-[protein] + ATP = O-phospho-L-seryl-[protein] + ADP + H(+)</text>
        <dbReference type="Rhea" id="RHEA:17989"/>
        <dbReference type="Rhea" id="RHEA-COMP:9863"/>
        <dbReference type="Rhea" id="RHEA-COMP:11604"/>
        <dbReference type="ChEBI" id="CHEBI:15378"/>
        <dbReference type="ChEBI" id="CHEBI:29999"/>
        <dbReference type="ChEBI" id="CHEBI:30616"/>
        <dbReference type="ChEBI" id="CHEBI:83421"/>
        <dbReference type="ChEBI" id="CHEBI:456216"/>
        <dbReference type="EC" id="2.7.11.1"/>
    </reaction>
</comment>
<dbReference type="OMA" id="ERFECEC"/>
<dbReference type="Gene3D" id="3.30.200.20">
    <property type="entry name" value="Phosphorylase Kinase, domain 1"/>
    <property type="match status" value="1"/>
</dbReference>
<evidence type="ECO:0000259" key="21">
    <source>
        <dbReference type="PROSITE" id="PS50011"/>
    </source>
</evidence>
<dbReference type="SUPFAM" id="SSF56112">
    <property type="entry name" value="Protein kinase-like (PK-like)"/>
    <property type="match status" value="1"/>
</dbReference>
<dbReference type="InterPro" id="IPR021820">
    <property type="entry name" value="S-locus_recpt_kinase_C"/>
</dbReference>
<evidence type="ECO:0000256" key="4">
    <source>
        <dbReference type="ARBA" id="ARBA00022527"/>
    </source>
</evidence>
<comment type="subcellular location">
    <subcellularLocation>
        <location evidence="1">Cell membrane</location>
        <topology evidence="1">Single-pass type I membrane protein</topology>
    </subcellularLocation>
</comment>
<sequence length="371" mass="41754">MIGKRRRNKYSFKLTAGSTYFEESSGGTAFDDSRINSELAFFHLKTIANATNNFSIENKLGQGGFGSVYKGILYDGKEIAVKRLSKFSDQGVEEFKNEVFLIAKLQHRNLVRIFGCCVEDEEKILIYEYLPNKSLDSFIFNETKRALLNWTKRFEIIFGIARGILYLHEDSRLRIIHRDLKVSNVLLDNSLNPKIADFGMARIFRADQSEANTNRVVGTYGYMSPEYAMEGLFSIKSDVYSFGVLLLEIIIGKKNAGYYHEEYSNSNLVGHVWELWKKGRAVEVIDSSIGESYLVSEVIRCIQISLLCVQEFATDRPTMSAVVSMLGNDAALPSPRRPAFLLKRTSPSGDPSSSEGANSVNDVTCTIIEAR</sequence>
<evidence type="ECO:0000256" key="20">
    <source>
        <dbReference type="RuleBase" id="RU000304"/>
    </source>
</evidence>
<dbReference type="PROSITE" id="PS50011">
    <property type="entry name" value="PROTEIN_KINASE_DOM"/>
    <property type="match status" value="1"/>
</dbReference>
<keyword evidence="11 19" id="KW-0067">ATP-binding</keyword>
<dbReference type="GO" id="GO:0005524">
    <property type="term" value="F:ATP binding"/>
    <property type="evidence" value="ECO:0007669"/>
    <property type="project" value="UniProtKB-UniRule"/>
</dbReference>
<dbReference type="Gene3D" id="1.10.510.10">
    <property type="entry name" value="Transferase(Phosphotransferase) domain 1"/>
    <property type="match status" value="1"/>
</dbReference>
<dbReference type="AlphaFoldDB" id="A0A2P6REH5"/>
<dbReference type="InterPro" id="IPR017441">
    <property type="entry name" value="Protein_kinase_ATP_BS"/>
</dbReference>
<evidence type="ECO:0000256" key="1">
    <source>
        <dbReference type="ARBA" id="ARBA00004251"/>
    </source>
</evidence>
<evidence type="ECO:0000256" key="14">
    <source>
        <dbReference type="ARBA" id="ARBA00023157"/>
    </source>
</evidence>
<keyword evidence="8" id="KW-0430">Lectin</keyword>
<dbReference type="EMBL" id="PDCK01000041">
    <property type="protein sequence ID" value="PRQ44833.1"/>
    <property type="molecule type" value="Genomic_DNA"/>
</dbReference>
<evidence type="ECO:0000256" key="13">
    <source>
        <dbReference type="ARBA" id="ARBA00023136"/>
    </source>
</evidence>
<comment type="catalytic activity">
    <reaction evidence="17">
        <text>L-threonyl-[protein] + ATP = O-phospho-L-threonyl-[protein] + ADP + H(+)</text>
        <dbReference type="Rhea" id="RHEA:46608"/>
        <dbReference type="Rhea" id="RHEA-COMP:11060"/>
        <dbReference type="Rhea" id="RHEA-COMP:11605"/>
        <dbReference type="ChEBI" id="CHEBI:15378"/>
        <dbReference type="ChEBI" id="CHEBI:30013"/>
        <dbReference type="ChEBI" id="CHEBI:30616"/>
        <dbReference type="ChEBI" id="CHEBI:61977"/>
        <dbReference type="ChEBI" id="CHEBI:456216"/>
        <dbReference type="EC" id="2.7.11.1"/>
    </reaction>
</comment>
<dbReference type="Pfam" id="PF11883">
    <property type="entry name" value="DUF3403"/>
    <property type="match status" value="1"/>
</dbReference>
<feature type="domain" description="Protein kinase" evidence="21">
    <location>
        <begin position="54"/>
        <end position="332"/>
    </location>
</feature>
<dbReference type="PROSITE" id="PS00108">
    <property type="entry name" value="PROTEIN_KINASE_ST"/>
    <property type="match status" value="1"/>
</dbReference>
<feature type="binding site" evidence="19">
    <location>
        <position position="82"/>
    </location>
    <ligand>
        <name>ATP</name>
        <dbReference type="ChEBI" id="CHEBI:30616"/>
    </ligand>
</feature>
<evidence type="ECO:0000256" key="3">
    <source>
        <dbReference type="ARBA" id="ARBA00022475"/>
    </source>
</evidence>
<dbReference type="GO" id="GO:0030246">
    <property type="term" value="F:carbohydrate binding"/>
    <property type="evidence" value="ECO:0007669"/>
    <property type="project" value="UniProtKB-KW"/>
</dbReference>
<evidence type="ECO:0000256" key="2">
    <source>
        <dbReference type="ARBA" id="ARBA00012513"/>
    </source>
</evidence>
<evidence type="ECO:0000313" key="22">
    <source>
        <dbReference type="EMBL" id="PRQ44833.1"/>
    </source>
</evidence>